<dbReference type="SUPFAM" id="SSF51735">
    <property type="entry name" value="NAD(P)-binding Rossmann-fold domains"/>
    <property type="match status" value="1"/>
</dbReference>
<dbReference type="EMBL" id="CP043619">
    <property type="protein sequence ID" value="QEP30453.1"/>
    <property type="molecule type" value="Genomic_DNA"/>
</dbReference>
<feature type="domain" description="ChsH2 rubredoxin-like zinc ribbon" evidence="2">
    <location>
        <begin position="36"/>
        <end position="70"/>
    </location>
</feature>
<dbReference type="KEGG" id="thas:C6Y53_19775"/>
<dbReference type="Gene3D" id="3.40.50.720">
    <property type="entry name" value="NAD(P)-binding Rossmann-like Domain"/>
    <property type="match status" value="1"/>
</dbReference>
<organism evidence="3 4">
    <name type="scientific">Pukyongiella litopenaei</name>
    <dbReference type="NCBI Taxonomy" id="2605946"/>
    <lineage>
        <taxon>Bacteria</taxon>
        <taxon>Pseudomonadati</taxon>
        <taxon>Pseudomonadota</taxon>
        <taxon>Alphaproteobacteria</taxon>
        <taxon>Rhodobacterales</taxon>
        <taxon>Paracoccaceae</taxon>
        <taxon>Pukyongiella</taxon>
    </lineage>
</organism>
<sequence length="418" mass="45243">MFRPLDVPGNKDPLERTRQVTLPPQARSRQAHMLAQAAAEGRFALLQCRSCGTFVAPAHDCCPVCLAGEFSLGDAATGGTVLSLTEAEVPFLTYFRERAPWRVALVRLDCGPIVLAHAHYGCEESGKVTMSLKLDKAGQAVFYAAPEGSEATYMDDPQWREMTADPRHRRILITDGRNPVTPALVKDLLKAGARKVFVGVPDDWKPFPAGDELIQLKKVKLVPLDVRSERSVFELSHAYAAKTEILINTTDHIRPGGYLAPGQLSHTAEAMDVVAMGLMRLATRFAPIMAARGADGDTGAAAWVNVLSVYAQTPSAVFAGYSMAHAAALNLSHSLRAELRQGGIRMMNVLTGASESEWLQTMPQPRVTARVLSRSIVDGLKRGLEDVHVGAVAQDIHERLLSNPKAAEREIAATRPGG</sequence>
<geneLocation type="plasmid" evidence="3 4">
    <name>p1</name>
</geneLocation>
<dbReference type="InterPro" id="IPR012340">
    <property type="entry name" value="NA-bd_OB-fold"/>
</dbReference>
<keyword evidence="3" id="KW-0614">Plasmid</keyword>
<protein>
    <submittedName>
        <fullName evidence="3">SDR family NAD(P)-dependent oxidoreductase</fullName>
    </submittedName>
</protein>
<dbReference type="Pfam" id="PF00106">
    <property type="entry name" value="adh_short"/>
    <property type="match status" value="1"/>
</dbReference>
<dbReference type="PANTHER" id="PTHR34075">
    <property type="entry name" value="BLR3430 PROTEIN"/>
    <property type="match status" value="1"/>
</dbReference>
<feature type="domain" description="ChsH2 C-terminal OB-fold" evidence="1">
    <location>
        <begin position="75"/>
        <end position="125"/>
    </location>
</feature>
<keyword evidence="4" id="KW-1185">Reference proteome</keyword>
<dbReference type="InterPro" id="IPR052513">
    <property type="entry name" value="Thioester_dehydratase-like"/>
</dbReference>
<name>A0A5C2H6Y9_9RHOB</name>
<dbReference type="PANTHER" id="PTHR34075:SF5">
    <property type="entry name" value="BLR3430 PROTEIN"/>
    <property type="match status" value="1"/>
</dbReference>
<dbReference type="Proteomes" id="UP000237655">
    <property type="component" value="Plasmid p1"/>
</dbReference>
<evidence type="ECO:0000259" key="1">
    <source>
        <dbReference type="Pfam" id="PF01796"/>
    </source>
</evidence>
<dbReference type="InterPro" id="IPR002347">
    <property type="entry name" value="SDR_fam"/>
</dbReference>
<dbReference type="SUPFAM" id="SSF50249">
    <property type="entry name" value="Nucleic acid-binding proteins"/>
    <property type="match status" value="1"/>
</dbReference>
<dbReference type="Pfam" id="PF12172">
    <property type="entry name" value="zf-ChsH2"/>
    <property type="match status" value="1"/>
</dbReference>
<gene>
    <name evidence="3" type="ORF">C6Y53_19775</name>
</gene>
<dbReference type="InterPro" id="IPR036291">
    <property type="entry name" value="NAD(P)-bd_dom_sf"/>
</dbReference>
<reference evidence="3 4" key="1">
    <citation type="submission" date="2019-09" db="EMBL/GenBank/DDBJ databases">
        <title>Novel bacterium SH-1.</title>
        <authorList>
            <person name="Kim Y.-S."/>
            <person name="Kim K.-H."/>
        </authorList>
    </citation>
    <scope>NUCLEOTIDE SEQUENCE [LARGE SCALE GENOMIC DNA]</scope>
    <source>
        <strain evidence="3 4">SH-1</strain>
        <plasmid evidence="3 4">p1</plasmid>
    </source>
</reference>
<evidence type="ECO:0000259" key="2">
    <source>
        <dbReference type="Pfam" id="PF12172"/>
    </source>
</evidence>
<proteinExistence type="predicted"/>
<dbReference type="InterPro" id="IPR022002">
    <property type="entry name" value="ChsH2_Znr"/>
</dbReference>
<dbReference type="RefSeq" id="WP_149615668.1">
    <property type="nucleotide sequence ID" value="NZ_CP043619.1"/>
</dbReference>
<accession>A0A5C2H6Y9</accession>
<evidence type="ECO:0000313" key="4">
    <source>
        <dbReference type="Proteomes" id="UP000237655"/>
    </source>
</evidence>
<evidence type="ECO:0000313" key="3">
    <source>
        <dbReference type="EMBL" id="QEP30453.1"/>
    </source>
</evidence>
<dbReference type="AlphaFoldDB" id="A0A5C2H6Y9"/>
<dbReference type="InterPro" id="IPR002878">
    <property type="entry name" value="ChsH2_C"/>
</dbReference>
<dbReference type="Pfam" id="PF01796">
    <property type="entry name" value="OB_ChsH2_C"/>
    <property type="match status" value="1"/>
</dbReference>